<dbReference type="EC" id="2.7.7.65" evidence="2"/>
<dbReference type="InterPro" id="IPR043128">
    <property type="entry name" value="Rev_trsase/Diguanyl_cyclase"/>
</dbReference>
<dbReference type="Pfam" id="PF00990">
    <property type="entry name" value="GGDEF"/>
    <property type="match status" value="1"/>
</dbReference>
<dbReference type="GO" id="GO:0005886">
    <property type="term" value="C:plasma membrane"/>
    <property type="evidence" value="ECO:0007669"/>
    <property type="project" value="TreeGrafter"/>
</dbReference>
<dbReference type="Gene3D" id="3.30.70.270">
    <property type="match status" value="1"/>
</dbReference>
<keyword evidence="4" id="KW-0472">Membrane</keyword>
<dbReference type="InterPro" id="IPR050469">
    <property type="entry name" value="Diguanylate_Cyclase"/>
</dbReference>
<dbReference type="SUPFAM" id="SSF55073">
    <property type="entry name" value="Nucleotide cyclase"/>
    <property type="match status" value="1"/>
</dbReference>
<gene>
    <name evidence="6" type="ORF">VTAP4600_A0451</name>
</gene>
<sequence length="347" mass="38893">MGQHITQLIRRSRTKKIITFVGIVSALLFIPFSIKNYVIGEPFFAFLLILFEISLLIEIHAAYQQRTPYTGYMLPVILLALNGLWSIKVLGLYGTYWLFPILVCITLLLSSRIALAFNAVTIVGAAFLGYGQIELLVMVRFISALIVTAFITHYIMGSISKLQEKLRESSIKDPMTKVFNRSQIDVYLQQCLDTQAKTNTSSCLAMLDIDKFKQINDTLGHDVGDQVIIEAAKLMTAMPGQSAVIFRLGGDEFLILFREISLKEAVERTEHLRKNIASHSFIEQKTVTVSAGVADSSSTDSINTWLKRADQHLYRAKQEGRNQVHVGDVEVVEIHSYKNTTTPISNA</sequence>
<dbReference type="InterPro" id="IPR029787">
    <property type="entry name" value="Nucleotide_cyclase"/>
</dbReference>
<feature type="transmembrane region" description="Helical" evidence="4">
    <location>
        <begin position="69"/>
        <end position="87"/>
    </location>
</feature>
<evidence type="ECO:0000313" key="7">
    <source>
        <dbReference type="Proteomes" id="UP000235828"/>
    </source>
</evidence>
<proteinExistence type="predicted"/>
<protein>
    <recommendedName>
        <fullName evidence="2">diguanylate cyclase</fullName>
        <ecNumber evidence="2">2.7.7.65</ecNumber>
    </recommendedName>
</protein>
<organism evidence="6 7">
    <name type="scientific">Vibrio tapetis subsp. tapetis</name>
    <dbReference type="NCBI Taxonomy" id="1671868"/>
    <lineage>
        <taxon>Bacteria</taxon>
        <taxon>Pseudomonadati</taxon>
        <taxon>Pseudomonadota</taxon>
        <taxon>Gammaproteobacteria</taxon>
        <taxon>Vibrionales</taxon>
        <taxon>Vibrionaceae</taxon>
        <taxon>Vibrio</taxon>
    </lineage>
</organism>
<reference evidence="6 7" key="1">
    <citation type="submission" date="2017-10" db="EMBL/GenBank/DDBJ databases">
        <authorList>
            <person name="Banno H."/>
            <person name="Chua N.-H."/>
        </authorList>
    </citation>
    <scope>NUCLEOTIDE SEQUENCE [LARGE SCALE GENOMIC DNA]</scope>
    <source>
        <strain evidence="6">Vibrio tapetis CECT4600</strain>
    </source>
</reference>
<comment type="catalytic activity">
    <reaction evidence="3">
        <text>2 GTP = 3',3'-c-di-GMP + 2 diphosphate</text>
        <dbReference type="Rhea" id="RHEA:24898"/>
        <dbReference type="ChEBI" id="CHEBI:33019"/>
        <dbReference type="ChEBI" id="CHEBI:37565"/>
        <dbReference type="ChEBI" id="CHEBI:58805"/>
        <dbReference type="EC" id="2.7.7.65"/>
    </reaction>
</comment>
<keyword evidence="4" id="KW-0812">Transmembrane</keyword>
<dbReference type="GO" id="GO:1902201">
    <property type="term" value="P:negative regulation of bacterial-type flagellum-dependent cell motility"/>
    <property type="evidence" value="ECO:0007669"/>
    <property type="project" value="TreeGrafter"/>
</dbReference>
<dbReference type="SMART" id="SM00267">
    <property type="entry name" value="GGDEF"/>
    <property type="match status" value="1"/>
</dbReference>
<name>A0A2N8Z954_9VIBR</name>
<keyword evidence="7" id="KW-1185">Reference proteome</keyword>
<accession>A0A2N8Z954</accession>
<dbReference type="NCBIfam" id="TIGR00254">
    <property type="entry name" value="GGDEF"/>
    <property type="match status" value="1"/>
</dbReference>
<dbReference type="EMBL" id="LT960611">
    <property type="protein sequence ID" value="SON48430.1"/>
    <property type="molecule type" value="Genomic_DNA"/>
</dbReference>
<evidence type="ECO:0000256" key="2">
    <source>
        <dbReference type="ARBA" id="ARBA00012528"/>
    </source>
</evidence>
<feature type="transmembrane region" description="Helical" evidence="4">
    <location>
        <begin position="17"/>
        <end position="37"/>
    </location>
</feature>
<dbReference type="InterPro" id="IPR000160">
    <property type="entry name" value="GGDEF_dom"/>
</dbReference>
<dbReference type="GO" id="GO:0052621">
    <property type="term" value="F:diguanylate cyclase activity"/>
    <property type="evidence" value="ECO:0007669"/>
    <property type="project" value="UniProtKB-EC"/>
</dbReference>
<comment type="cofactor">
    <cofactor evidence="1">
        <name>Mg(2+)</name>
        <dbReference type="ChEBI" id="CHEBI:18420"/>
    </cofactor>
</comment>
<dbReference type="FunFam" id="3.30.70.270:FF:000001">
    <property type="entry name" value="Diguanylate cyclase domain protein"/>
    <property type="match status" value="1"/>
</dbReference>
<evidence type="ECO:0000256" key="1">
    <source>
        <dbReference type="ARBA" id="ARBA00001946"/>
    </source>
</evidence>
<dbReference type="AlphaFoldDB" id="A0A2N8Z954"/>
<keyword evidence="4" id="KW-1133">Transmembrane helix</keyword>
<dbReference type="KEGG" id="vta:A0451"/>
<feature type="domain" description="GGDEF" evidence="5">
    <location>
        <begin position="200"/>
        <end position="329"/>
    </location>
</feature>
<evidence type="ECO:0000256" key="4">
    <source>
        <dbReference type="SAM" id="Phobius"/>
    </source>
</evidence>
<dbReference type="PROSITE" id="PS50887">
    <property type="entry name" value="GGDEF"/>
    <property type="match status" value="1"/>
</dbReference>
<evidence type="ECO:0000259" key="5">
    <source>
        <dbReference type="PROSITE" id="PS50887"/>
    </source>
</evidence>
<evidence type="ECO:0000256" key="3">
    <source>
        <dbReference type="ARBA" id="ARBA00034247"/>
    </source>
</evidence>
<dbReference type="PANTHER" id="PTHR45138">
    <property type="entry name" value="REGULATORY COMPONENTS OF SENSORY TRANSDUCTION SYSTEM"/>
    <property type="match status" value="1"/>
</dbReference>
<feature type="transmembrane region" description="Helical" evidence="4">
    <location>
        <begin position="43"/>
        <end position="62"/>
    </location>
</feature>
<dbReference type="Proteomes" id="UP000235828">
    <property type="component" value="Chromosome A"/>
</dbReference>
<dbReference type="PANTHER" id="PTHR45138:SF9">
    <property type="entry name" value="DIGUANYLATE CYCLASE DGCM-RELATED"/>
    <property type="match status" value="1"/>
</dbReference>
<dbReference type="GO" id="GO:0043709">
    <property type="term" value="P:cell adhesion involved in single-species biofilm formation"/>
    <property type="evidence" value="ECO:0007669"/>
    <property type="project" value="TreeGrafter"/>
</dbReference>
<feature type="transmembrane region" description="Helical" evidence="4">
    <location>
        <begin position="139"/>
        <end position="157"/>
    </location>
</feature>
<feature type="transmembrane region" description="Helical" evidence="4">
    <location>
        <begin position="115"/>
        <end position="133"/>
    </location>
</feature>
<dbReference type="CDD" id="cd01949">
    <property type="entry name" value="GGDEF"/>
    <property type="match status" value="1"/>
</dbReference>
<evidence type="ECO:0000313" key="6">
    <source>
        <dbReference type="EMBL" id="SON48430.1"/>
    </source>
</evidence>